<evidence type="ECO:0000313" key="1">
    <source>
        <dbReference type="EMBL" id="PWB87057.1"/>
    </source>
</evidence>
<dbReference type="RefSeq" id="WP_243408446.1">
    <property type="nucleotide sequence ID" value="NZ_CALUOI010000004.1"/>
</dbReference>
<gene>
    <name evidence="1" type="ORF">MBBWO_01720</name>
</gene>
<evidence type="ECO:0000313" key="2">
    <source>
        <dbReference type="Proteomes" id="UP000245577"/>
    </source>
</evidence>
<comment type="caution">
    <text evidence="1">The sequence shown here is derived from an EMBL/GenBank/DDBJ whole genome shotgun (WGS) entry which is preliminary data.</text>
</comment>
<dbReference type="AlphaFoldDB" id="A0A2U1S9M4"/>
<proteinExistence type="predicted"/>
<sequence>MSMSKDSIKKELIDKSNEILKKYDESYVVDDIAILNTAKNTSFLGNLRVFNDDNVKKIQSEIEKAFKDIGVLKVRNRKVIPCCAPYYFHISFNIAVDK</sequence>
<dbReference type="EMBL" id="MZGU01000002">
    <property type="protein sequence ID" value="PWB87057.1"/>
    <property type="molecule type" value="Genomic_DNA"/>
</dbReference>
<organism evidence="1 2">
    <name type="scientific">Methanobrevibacter woesei</name>
    <dbReference type="NCBI Taxonomy" id="190976"/>
    <lineage>
        <taxon>Archaea</taxon>
        <taxon>Methanobacteriati</taxon>
        <taxon>Methanobacteriota</taxon>
        <taxon>Methanomada group</taxon>
        <taxon>Methanobacteria</taxon>
        <taxon>Methanobacteriales</taxon>
        <taxon>Methanobacteriaceae</taxon>
        <taxon>Methanobrevibacter</taxon>
    </lineage>
</organism>
<name>A0A2U1S9M4_9EURY</name>
<protein>
    <submittedName>
        <fullName evidence="1">Uncharacterized protein</fullName>
    </submittedName>
</protein>
<keyword evidence="2" id="KW-1185">Reference proteome</keyword>
<accession>A0A2U1S9M4</accession>
<reference evidence="1 2" key="1">
    <citation type="submission" date="2017-03" db="EMBL/GenBank/DDBJ databases">
        <title>Genome sequence of Methanobrevibacter wosei.</title>
        <authorList>
            <person name="Poehlein A."/>
            <person name="Seedorf H."/>
            <person name="Daniel R."/>
        </authorList>
    </citation>
    <scope>NUCLEOTIDE SEQUENCE [LARGE SCALE GENOMIC DNA]</scope>
    <source>
        <strain evidence="1 2">DSM 11979</strain>
    </source>
</reference>
<dbReference type="Proteomes" id="UP000245577">
    <property type="component" value="Unassembled WGS sequence"/>
</dbReference>